<feature type="region of interest" description="Disordered" evidence="1">
    <location>
        <begin position="75"/>
        <end position="212"/>
    </location>
</feature>
<dbReference type="Gene3D" id="1.20.58.2220">
    <property type="entry name" value="Formin, FH2 domain"/>
    <property type="match status" value="1"/>
</dbReference>
<evidence type="ECO:0008006" key="3">
    <source>
        <dbReference type="Google" id="ProtNLM"/>
    </source>
</evidence>
<dbReference type="InterPro" id="IPR042201">
    <property type="entry name" value="FH2_Formin_sf"/>
</dbReference>
<protein>
    <recommendedName>
        <fullName evidence="3">FH2 domain-containing protein</fullName>
    </recommendedName>
</protein>
<feature type="compositionally biased region" description="Basic and acidic residues" evidence="1">
    <location>
        <begin position="280"/>
        <end position="292"/>
    </location>
</feature>
<dbReference type="EMBL" id="HBIV01011250">
    <property type="protein sequence ID" value="CAE0656785.1"/>
    <property type="molecule type" value="Transcribed_RNA"/>
</dbReference>
<feature type="compositionally biased region" description="Low complexity" evidence="1">
    <location>
        <begin position="199"/>
        <end position="212"/>
    </location>
</feature>
<evidence type="ECO:0000256" key="1">
    <source>
        <dbReference type="SAM" id="MobiDB-lite"/>
    </source>
</evidence>
<feature type="compositionally biased region" description="Low complexity" evidence="1">
    <location>
        <begin position="259"/>
        <end position="277"/>
    </location>
</feature>
<evidence type="ECO:0000313" key="2">
    <source>
        <dbReference type="EMBL" id="CAE0656785.1"/>
    </source>
</evidence>
<feature type="compositionally biased region" description="Basic and acidic residues" evidence="1">
    <location>
        <begin position="302"/>
        <end position="313"/>
    </location>
</feature>
<feature type="region of interest" description="Disordered" evidence="1">
    <location>
        <begin position="230"/>
        <end position="313"/>
    </location>
</feature>
<sequence>MPDRFRLGVLWAEGKFGEELERVEVAFQDLEEMSKRLLAYFGEKLDDEEGAKWDGLLDTFHRFLTDLERATMEVRAKEERMRSKARRMSMSRERRRTSVTGRRRSMIHLPGHPPGGSPKAAYLRDARTPSPSSRRLHPSSSPPPSPHSSSFLFTMPETNEKNEKNAKKNTNINNEPAEKNQNNNNNNNNARGRIGDGGLPASSGAGPSTPLSTLVEQHNAANPFFLATTTTTTRSDEGDHEGGYVTATGSGSRDNGRDNANANANANANGNANGNANQEKSGEKRAMVDGKYQRGKGPFPRVPEELRSGEEGGGHVPAHVSAVGFFSAFFSAAEEVDELVVRVEEEEKRTKNRKQVDDAFADVWKAFAGGDDMMAAAAALL</sequence>
<proteinExistence type="predicted"/>
<gene>
    <name evidence="2" type="ORF">LGLO00237_LOCUS8396</name>
</gene>
<accession>A0A7S4DL56</accession>
<dbReference type="AlphaFoldDB" id="A0A7S4DL56"/>
<feature type="compositionally biased region" description="Basic residues" evidence="1">
    <location>
        <begin position="83"/>
        <end position="106"/>
    </location>
</feature>
<dbReference type="SUPFAM" id="SSF101447">
    <property type="entry name" value="Formin homology 2 domain (FH2 domain)"/>
    <property type="match status" value="1"/>
</dbReference>
<reference evidence="2" key="1">
    <citation type="submission" date="2021-01" db="EMBL/GenBank/DDBJ databases">
        <authorList>
            <person name="Corre E."/>
            <person name="Pelletier E."/>
            <person name="Niang G."/>
            <person name="Scheremetjew M."/>
            <person name="Finn R."/>
            <person name="Kale V."/>
            <person name="Holt S."/>
            <person name="Cochrane G."/>
            <person name="Meng A."/>
            <person name="Brown T."/>
            <person name="Cohen L."/>
        </authorList>
    </citation>
    <scope>NUCLEOTIDE SEQUENCE</scope>
    <source>
        <strain evidence="2">CCCM811</strain>
    </source>
</reference>
<name>A0A7S4DL56_9EUKA</name>
<feature type="compositionally biased region" description="Low complexity" evidence="1">
    <location>
        <begin position="168"/>
        <end position="189"/>
    </location>
</feature>
<organism evidence="2">
    <name type="scientific">Lotharella globosa</name>
    <dbReference type="NCBI Taxonomy" id="91324"/>
    <lineage>
        <taxon>Eukaryota</taxon>
        <taxon>Sar</taxon>
        <taxon>Rhizaria</taxon>
        <taxon>Cercozoa</taxon>
        <taxon>Chlorarachniophyceae</taxon>
        <taxon>Lotharella</taxon>
    </lineage>
</organism>